<dbReference type="GO" id="GO:0008360">
    <property type="term" value="P:regulation of cell shape"/>
    <property type="evidence" value="ECO:0007669"/>
    <property type="project" value="UniProtKB-UniRule"/>
</dbReference>
<dbReference type="GO" id="GO:0016740">
    <property type="term" value="F:transferase activity"/>
    <property type="evidence" value="ECO:0007669"/>
    <property type="project" value="UniProtKB-KW"/>
</dbReference>
<protein>
    <recommendedName>
        <fullName evidence="8">L,D-TPase catalytic domain-containing protein</fullName>
    </recommendedName>
</protein>
<dbReference type="GO" id="GO:0004180">
    <property type="term" value="F:carboxypeptidase activity"/>
    <property type="evidence" value="ECO:0007669"/>
    <property type="project" value="UniProtKB-ARBA"/>
</dbReference>
<comment type="pathway">
    <text evidence="1 7">Cell wall biogenesis; peptidoglycan biosynthesis.</text>
</comment>
<dbReference type="GO" id="GO:0071555">
    <property type="term" value="P:cell wall organization"/>
    <property type="evidence" value="ECO:0007669"/>
    <property type="project" value="UniProtKB-UniRule"/>
</dbReference>
<feature type="active site" description="Proton donor/acceptor" evidence="7">
    <location>
        <position position="155"/>
    </location>
</feature>
<dbReference type="SUPFAM" id="SSF141523">
    <property type="entry name" value="L,D-transpeptidase catalytic domain-like"/>
    <property type="match status" value="1"/>
</dbReference>
<evidence type="ECO:0000256" key="7">
    <source>
        <dbReference type="PROSITE-ProRule" id="PRU01373"/>
    </source>
</evidence>
<keyword evidence="6 7" id="KW-0961">Cell wall biogenesis/degradation</keyword>
<keyword evidence="4 7" id="KW-0133">Cell shape</keyword>
<name>A0A521FYH7_9BACT</name>
<proteinExistence type="inferred from homology"/>
<comment type="similarity">
    <text evidence="2">Belongs to the YkuD family.</text>
</comment>
<feature type="domain" description="L,D-TPase catalytic" evidence="8">
    <location>
        <begin position="64"/>
        <end position="194"/>
    </location>
</feature>
<accession>A0A521FYH7</accession>
<evidence type="ECO:0000259" key="8">
    <source>
        <dbReference type="PROSITE" id="PS52029"/>
    </source>
</evidence>
<dbReference type="PROSITE" id="PS52029">
    <property type="entry name" value="LD_TPASE"/>
    <property type="match status" value="1"/>
</dbReference>
<dbReference type="PANTHER" id="PTHR36699">
    <property type="entry name" value="LD-TRANSPEPTIDASE"/>
    <property type="match status" value="1"/>
</dbReference>
<keyword evidence="5 7" id="KW-0573">Peptidoglycan synthesis</keyword>
<evidence type="ECO:0000256" key="3">
    <source>
        <dbReference type="ARBA" id="ARBA00022679"/>
    </source>
</evidence>
<dbReference type="InterPro" id="IPR005490">
    <property type="entry name" value="LD_TPept_cat_dom"/>
</dbReference>
<evidence type="ECO:0000256" key="6">
    <source>
        <dbReference type="ARBA" id="ARBA00023316"/>
    </source>
</evidence>
<dbReference type="PANTHER" id="PTHR36699:SF1">
    <property type="entry name" value="L,D-TRANSPEPTIDASE YAFK-RELATED"/>
    <property type="match status" value="1"/>
</dbReference>
<dbReference type="GO" id="GO:0009252">
    <property type="term" value="P:peptidoglycan biosynthetic process"/>
    <property type="evidence" value="ECO:0007669"/>
    <property type="project" value="UniProtKB-UniPathway"/>
</dbReference>
<reference evidence="9" key="1">
    <citation type="submission" date="2017-07" db="EMBL/GenBank/DDBJ databases">
        <title>The cable genome - Insights into the physiology and evolution of filamentous bacteria capable of sulfide oxidation via long distance electron transfer.</title>
        <authorList>
            <person name="Thorup C."/>
            <person name="Bjerg J.T."/>
            <person name="Schreiber L."/>
            <person name="Nielsen L.P."/>
            <person name="Kjeldsen K.U."/>
            <person name="Boesen T."/>
            <person name="Boggild A."/>
            <person name="Meysman F."/>
            <person name="Geelhoed J."/>
            <person name="Schramm A."/>
        </authorList>
    </citation>
    <scope>NUCLEOTIDE SEQUENCE [LARGE SCALE GENOMIC DNA]</scope>
    <source>
        <strain evidence="9">GS</strain>
    </source>
</reference>
<dbReference type="Pfam" id="PF03734">
    <property type="entry name" value="YkuD"/>
    <property type="match status" value="1"/>
</dbReference>
<dbReference type="CDD" id="cd16913">
    <property type="entry name" value="YkuD_like"/>
    <property type="match status" value="1"/>
</dbReference>
<dbReference type="Proteomes" id="UP000316238">
    <property type="component" value="Unassembled WGS sequence"/>
</dbReference>
<dbReference type="UniPathway" id="UPA00219"/>
<evidence type="ECO:0000256" key="1">
    <source>
        <dbReference type="ARBA" id="ARBA00004752"/>
    </source>
</evidence>
<keyword evidence="3" id="KW-0808">Transferase</keyword>
<dbReference type="InterPro" id="IPR038063">
    <property type="entry name" value="Transpep_catalytic_dom"/>
</dbReference>
<dbReference type="AlphaFoldDB" id="A0A521FYH7"/>
<evidence type="ECO:0000313" key="10">
    <source>
        <dbReference type="Proteomes" id="UP000316238"/>
    </source>
</evidence>
<dbReference type="EMBL" id="NQJD01000057">
    <property type="protein sequence ID" value="TAA73819.1"/>
    <property type="molecule type" value="Genomic_DNA"/>
</dbReference>
<comment type="caution">
    <text evidence="9">The sequence shown here is derived from an EMBL/GenBank/DDBJ whole genome shotgun (WGS) entry which is preliminary data.</text>
</comment>
<evidence type="ECO:0000256" key="4">
    <source>
        <dbReference type="ARBA" id="ARBA00022960"/>
    </source>
</evidence>
<evidence type="ECO:0000313" key="9">
    <source>
        <dbReference type="EMBL" id="TAA73819.1"/>
    </source>
</evidence>
<keyword evidence="10" id="KW-1185">Reference proteome</keyword>
<sequence>MRLRTLFAPLLLGAAFFLVPVLSSAQLLDGYPPTSPKAETYMANAQPRVLRQLKAKGLQLGDPVFIRIFKLSKQMEVWVQKGNKFELFKIYPICTYSGSVGPKLREGDMQSPEGFYTVSGGQLNPASRYHLSFDIGYPNVVDRENQRTGGDIMVHGKCISQGCFAMGNLQVEEIYLLAYQAFLQGQKQFSVHIFPFRMTKENMEQNKNSQWISFWENLREGYDAFEQERQVPYIVAENDKYAVRKGLLQNSVVMINQQLDVEENFPSNF</sequence>
<feature type="active site" description="Nucleophile" evidence="7">
    <location>
        <position position="163"/>
    </location>
</feature>
<evidence type="ECO:0000256" key="5">
    <source>
        <dbReference type="ARBA" id="ARBA00022984"/>
    </source>
</evidence>
<organism evidence="9 10">
    <name type="scientific">Candidatus Electronema aureum</name>
    <dbReference type="NCBI Taxonomy" id="2005002"/>
    <lineage>
        <taxon>Bacteria</taxon>
        <taxon>Pseudomonadati</taxon>
        <taxon>Thermodesulfobacteriota</taxon>
        <taxon>Desulfobulbia</taxon>
        <taxon>Desulfobulbales</taxon>
        <taxon>Desulfobulbaceae</taxon>
        <taxon>Candidatus Electronema</taxon>
    </lineage>
</organism>
<gene>
    <name evidence="9" type="ORF">CDV28_1574</name>
</gene>
<evidence type="ECO:0000256" key="2">
    <source>
        <dbReference type="ARBA" id="ARBA00005992"/>
    </source>
</evidence>